<dbReference type="EMBL" id="JACIES010000004">
    <property type="protein sequence ID" value="MBB4025962.1"/>
    <property type="molecule type" value="Genomic_DNA"/>
</dbReference>
<dbReference type="Pfam" id="PF07980">
    <property type="entry name" value="SusD_RagB"/>
    <property type="match status" value="1"/>
</dbReference>
<dbReference type="PROSITE" id="PS51257">
    <property type="entry name" value="PROKAR_LIPOPROTEIN"/>
    <property type="match status" value="1"/>
</dbReference>
<dbReference type="RefSeq" id="WP_229782935.1">
    <property type="nucleotide sequence ID" value="NZ_AP028155.1"/>
</dbReference>
<evidence type="ECO:0008006" key="10">
    <source>
        <dbReference type="Google" id="ProtNLM"/>
    </source>
</evidence>
<protein>
    <recommendedName>
        <fullName evidence="10">RagB/SusD family nutrient uptake outer membrane protein</fullName>
    </recommendedName>
</protein>
<comment type="similarity">
    <text evidence="2">Belongs to the SusD family.</text>
</comment>
<dbReference type="Pfam" id="PF14322">
    <property type="entry name" value="SusD-like_3"/>
    <property type="match status" value="1"/>
</dbReference>
<dbReference type="AlphaFoldDB" id="A0A7W6HW04"/>
<evidence type="ECO:0000256" key="2">
    <source>
        <dbReference type="ARBA" id="ARBA00006275"/>
    </source>
</evidence>
<name>A0A7W6HW04_9BACT</name>
<feature type="domain" description="SusD-like N-terminal" evidence="7">
    <location>
        <begin position="88"/>
        <end position="232"/>
    </location>
</feature>
<evidence type="ECO:0000256" key="4">
    <source>
        <dbReference type="ARBA" id="ARBA00023136"/>
    </source>
</evidence>
<dbReference type="GeneID" id="93102629"/>
<evidence type="ECO:0000259" key="6">
    <source>
        <dbReference type="Pfam" id="PF07980"/>
    </source>
</evidence>
<evidence type="ECO:0000313" key="9">
    <source>
        <dbReference type="Proteomes" id="UP000546007"/>
    </source>
</evidence>
<dbReference type="GO" id="GO:0009279">
    <property type="term" value="C:cell outer membrane"/>
    <property type="evidence" value="ECO:0007669"/>
    <property type="project" value="UniProtKB-SubCell"/>
</dbReference>
<gene>
    <name evidence="8" type="ORF">GGR14_001752</name>
</gene>
<evidence type="ECO:0000259" key="7">
    <source>
        <dbReference type="Pfam" id="PF14322"/>
    </source>
</evidence>
<dbReference type="InterPro" id="IPR011990">
    <property type="entry name" value="TPR-like_helical_dom_sf"/>
</dbReference>
<dbReference type="Proteomes" id="UP000546007">
    <property type="component" value="Unassembled WGS sequence"/>
</dbReference>
<organism evidence="8 9">
    <name type="scientific">Butyricimonas faecihominis</name>
    <dbReference type="NCBI Taxonomy" id="1472416"/>
    <lineage>
        <taxon>Bacteria</taxon>
        <taxon>Pseudomonadati</taxon>
        <taxon>Bacteroidota</taxon>
        <taxon>Bacteroidia</taxon>
        <taxon>Bacteroidales</taxon>
        <taxon>Odoribacteraceae</taxon>
        <taxon>Butyricimonas</taxon>
    </lineage>
</organism>
<dbReference type="InterPro" id="IPR033985">
    <property type="entry name" value="SusD-like_N"/>
</dbReference>
<proteinExistence type="inferred from homology"/>
<keyword evidence="5" id="KW-0998">Cell outer membrane</keyword>
<reference evidence="8 9" key="1">
    <citation type="submission" date="2020-08" db="EMBL/GenBank/DDBJ databases">
        <title>Genomic Encyclopedia of Type Strains, Phase IV (KMG-IV): sequencing the most valuable type-strain genomes for metagenomic binning, comparative biology and taxonomic classification.</title>
        <authorList>
            <person name="Goeker M."/>
        </authorList>
    </citation>
    <scope>NUCLEOTIDE SEQUENCE [LARGE SCALE GENOMIC DNA]</scope>
    <source>
        <strain evidence="8 9">DSM 105721</strain>
    </source>
</reference>
<dbReference type="SUPFAM" id="SSF48452">
    <property type="entry name" value="TPR-like"/>
    <property type="match status" value="1"/>
</dbReference>
<evidence type="ECO:0000256" key="5">
    <source>
        <dbReference type="ARBA" id="ARBA00023237"/>
    </source>
</evidence>
<sequence length="644" mass="74240">MMKRIYLFFLSVSFLITGCDYLDMVPEDDIKTVETVFEQRKDAEKWLLGTYTATKDLATNVAKNVAYFGTDEVTTGEYIRNRGYGGFKISEGLQMSQEPYGNVWDNVGSSSGLLYYQILRNINIFIENIDAVYNMTDVEKRQWKAEAKALKAYVYFDLVRHYGPIVLVPKNLSVDIDMSELRQQRVHVDTCFNALVRLCDEAAKDLLLGNQKPFDRKPFFSKEATLALKARALLYAASPLFNGNEFYSDFLDKEGKPLFSTSYDHEKWHLAALAADEAVRVAVEAGHALCSGTISNHSEVLNHMEDIEKSVISDFDNQEFILEWKSVAGFSELLLPRLRPEDTEHFNSAVLGSLSPSLKMVEMYYTDKGLPIDMDKTWNYSSRYYMGMESDPDYTDIVLTNADVLQLHLRREPRFYACIAADRTKWQRGPKGQEINYNLTVEAYKGESFGSQYDIVSSTVAQNINGYWWKKFLESELTTKEYVVSANRTLPIIRLAELYLMQAEAWNEYLEKPDARVYSPLNKVRERAGIPDVVTAWKSYSNNPEKVDNRDGMRDIIQREINLEFALEGHRFWNLRRWKTAHIELNEKQYGWNVLGENAQAFYNDYNGPVIVWSKCKFTAPRDYLFPIKAEEVLMSSLVQNPGW</sequence>
<dbReference type="InterPro" id="IPR012944">
    <property type="entry name" value="SusD_RagB_dom"/>
</dbReference>
<dbReference type="Gene3D" id="1.25.40.390">
    <property type="match status" value="1"/>
</dbReference>
<comment type="caution">
    <text evidence="8">The sequence shown here is derived from an EMBL/GenBank/DDBJ whole genome shotgun (WGS) entry which is preliminary data.</text>
</comment>
<evidence type="ECO:0000313" key="8">
    <source>
        <dbReference type="EMBL" id="MBB4025962.1"/>
    </source>
</evidence>
<comment type="subcellular location">
    <subcellularLocation>
        <location evidence="1">Cell outer membrane</location>
    </subcellularLocation>
</comment>
<keyword evidence="9" id="KW-1185">Reference proteome</keyword>
<feature type="domain" description="RagB/SusD" evidence="6">
    <location>
        <begin position="343"/>
        <end position="644"/>
    </location>
</feature>
<accession>A0A7W6HW04</accession>
<keyword evidence="4" id="KW-0472">Membrane</keyword>
<evidence type="ECO:0000256" key="1">
    <source>
        <dbReference type="ARBA" id="ARBA00004442"/>
    </source>
</evidence>
<keyword evidence="3" id="KW-0732">Signal</keyword>
<evidence type="ECO:0000256" key="3">
    <source>
        <dbReference type="ARBA" id="ARBA00022729"/>
    </source>
</evidence>